<reference evidence="3 4" key="1">
    <citation type="submission" date="2021-04" db="EMBL/GenBank/DDBJ databases">
        <title>Metabacillus sp. strain KIGAM252 whole genome sequence.</title>
        <authorList>
            <person name="Seo M.-J."/>
            <person name="Cho E.-S."/>
            <person name="Hwang C.Y."/>
            <person name="Yoon D.J."/>
        </authorList>
    </citation>
    <scope>NUCLEOTIDE SEQUENCE [LARGE SCALE GENOMIC DNA]</scope>
    <source>
        <strain evidence="3 4">KIGAM252</strain>
    </source>
</reference>
<evidence type="ECO:0000256" key="1">
    <source>
        <dbReference type="SAM" id="MobiDB-lite"/>
    </source>
</evidence>
<feature type="region of interest" description="Disordered" evidence="1">
    <location>
        <begin position="300"/>
        <end position="320"/>
    </location>
</feature>
<feature type="compositionally biased region" description="Basic and acidic residues" evidence="1">
    <location>
        <begin position="301"/>
        <end position="320"/>
    </location>
</feature>
<comment type="caution">
    <text evidence="3">The sequence shown here is derived from an EMBL/GenBank/DDBJ whole genome shotgun (WGS) entry which is preliminary data.</text>
</comment>
<dbReference type="Proteomes" id="UP000682403">
    <property type="component" value="Unassembled WGS sequence"/>
</dbReference>
<dbReference type="InterPro" id="IPR051207">
    <property type="entry name" value="ComplexI_NDUFA9_subunit"/>
</dbReference>
<dbReference type="EMBL" id="JAGVRK010000001">
    <property type="protein sequence ID" value="MBS2967672.1"/>
    <property type="molecule type" value="Genomic_DNA"/>
</dbReference>
<dbReference type="RefSeq" id="WP_211556300.1">
    <property type="nucleotide sequence ID" value="NZ_JAGVRK010000001.1"/>
</dbReference>
<keyword evidence="4" id="KW-1185">Reference proteome</keyword>
<organism evidence="3 4">
    <name type="scientific">Metabacillus flavus</name>
    <dbReference type="NCBI Taxonomy" id="2823519"/>
    <lineage>
        <taxon>Bacteria</taxon>
        <taxon>Bacillati</taxon>
        <taxon>Bacillota</taxon>
        <taxon>Bacilli</taxon>
        <taxon>Bacillales</taxon>
        <taxon>Bacillaceae</taxon>
        <taxon>Metabacillus</taxon>
    </lineage>
</organism>
<sequence>MEQREKIALTGASGYIGNNLLQKLTGYSDVIALSRNGDDRENSEHVEWRSCDLYSLDSAEKGLEGADYAVYLVHSMMPSAKLTQAKFEDMDLILADNFARAAKKNGVKQIIYMSGIIPQDTEELSRHLKSRLEVEKVLGAYGTPVTTIRAGLIVGPKGSSFPILTKLVKRLPAMLLPKWTRTKTHPIALKDVLTALKTSIGNKRLSGKSIDVGGPEVMSYKEMMQQTAEVMGRSTRTMDVPFMTVTLSRLWVSLITQSPKDIAYPLIESLKHPMVAQEENMDDEISYGQTPFKEAAQFALEEEKKEEEKKSKSSSSKKSDVSDVRSVQRILLPEGKDADWAGDYYMKWLAGLARPFLKVESDANRVSRFSLAGWKKPIMELTYAPDRSSSNRALYRITGGTFSKMTEGSKGRIEFRQIPGTQECIIAIHEYQPSLPWLIYRLTQANVHIAVMYLYKRHLLYLIDKKEEHQQDGPVKRVVHMN</sequence>
<dbReference type="Pfam" id="PF13460">
    <property type="entry name" value="NAD_binding_10"/>
    <property type="match status" value="1"/>
</dbReference>
<dbReference type="InterPro" id="IPR016040">
    <property type="entry name" value="NAD(P)-bd_dom"/>
</dbReference>
<name>A0ABS5LAC9_9BACI</name>
<proteinExistence type="predicted"/>
<dbReference type="InterPro" id="IPR036291">
    <property type="entry name" value="NAD(P)-bd_dom_sf"/>
</dbReference>
<dbReference type="PANTHER" id="PTHR12126">
    <property type="entry name" value="NADH-UBIQUINONE OXIDOREDUCTASE 39 KDA SUBUNIT-RELATED"/>
    <property type="match status" value="1"/>
</dbReference>
<evidence type="ECO:0000259" key="2">
    <source>
        <dbReference type="Pfam" id="PF13460"/>
    </source>
</evidence>
<dbReference type="Gene3D" id="3.40.50.720">
    <property type="entry name" value="NAD(P)-binding Rossmann-like Domain"/>
    <property type="match status" value="1"/>
</dbReference>
<feature type="domain" description="NAD(P)-binding" evidence="2">
    <location>
        <begin position="11"/>
        <end position="150"/>
    </location>
</feature>
<accession>A0ABS5LAC9</accession>
<evidence type="ECO:0000313" key="4">
    <source>
        <dbReference type="Proteomes" id="UP000682403"/>
    </source>
</evidence>
<protein>
    <submittedName>
        <fullName evidence="3">NAD(P)H-binding protein</fullName>
    </submittedName>
</protein>
<gene>
    <name evidence="3" type="ORF">J9317_02650</name>
</gene>
<dbReference type="SUPFAM" id="SSF51735">
    <property type="entry name" value="NAD(P)-binding Rossmann-fold domains"/>
    <property type="match status" value="1"/>
</dbReference>
<evidence type="ECO:0000313" key="3">
    <source>
        <dbReference type="EMBL" id="MBS2967672.1"/>
    </source>
</evidence>
<dbReference type="PANTHER" id="PTHR12126:SF11">
    <property type="entry name" value="NADH DEHYDROGENASE [UBIQUINONE] 1 ALPHA SUBCOMPLEX SUBUNIT 9, MITOCHONDRIAL"/>
    <property type="match status" value="1"/>
</dbReference>